<dbReference type="AlphaFoldDB" id="A0AAW6VEM8"/>
<evidence type="ECO:0000313" key="3">
    <source>
        <dbReference type="EMBL" id="MDK2040781.1"/>
    </source>
</evidence>
<dbReference type="GO" id="GO:0005524">
    <property type="term" value="F:ATP binding"/>
    <property type="evidence" value="ECO:0007669"/>
    <property type="project" value="UniProtKB-KW"/>
</dbReference>
<reference evidence="3" key="2">
    <citation type="submission" date="2023-02" db="EMBL/GenBank/DDBJ databases">
        <authorList>
            <person name="Concha-Toloza M."/>
            <person name="Lopez-Cantillo M."/>
            <person name="Molina-Mora J."/>
            <person name="Collado L."/>
        </authorList>
    </citation>
    <scope>NUCLEOTIDE SEQUENCE</scope>
    <source>
        <strain evidence="3">FR1p153A2</strain>
    </source>
</reference>
<feature type="coiled-coil region" evidence="1">
    <location>
        <begin position="553"/>
        <end position="580"/>
    </location>
</feature>
<evidence type="ECO:0000259" key="2">
    <source>
        <dbReference type="PROSITE" id="PS50837"/>
    </source>
</evidence>
<accession>A0AAW6VEM8</accession>
<evidence type="ECO:0000313" key="4">
    <source>
        <dbReference type="Proteomes" id="UP001237501"/>
    </source>
</evidence>
<organism evidence="3 4">
    <name type="scientific">Aliarcobacter butzleri</name>
    <dbReference type="NCBI Taxonomy" id="28197"/>
    <lineage>
        <taxon>Bacteria</taxon>
        <taxon>Pseudomonadati</taxon>
        <taxon>Campylobacterota</taxon>
        <taxon>Epsilonproteobacteria</taxon>
        <taxon>Campylobacterales</taxon>
        <taxon>Arcobacteraceae</taxon>
        <taxon>Aliarcobacter</taxon>
    </lineage>
</organism>
<feature type="domain" description="NACHT" evidence="2">
    <location>
        <begin position="239"/>
        <end position="371"/>
    </location>
</feature>
<dbReference type="RefSeq" id="WP_284093273.1">
    <property type="nucleotide sequence ID" value="NZ_JAQTJC010000001.1"/>
</dbReference>
<reference evidence="3" key="1">
    <citation type="journal article" date="2023" name="Antibiotics">
        <title>Genomic Characterization of Antibiotic-Resistant Campylobacterales Isolated from Chilean Poultry Meat.</title>
        <authorList>
            <person name="Concha-Toloza M."/>
            <person name="Lopez-Cantillo M."/>
            <person name="Molina-Mora J.A."/>
            <person name="Collado L."/>
        </authorList>
    </citation>
    <scope>NUCLEOTIDE SEQUENCE</scope>
    <source>
        <strain evidence="3">FR1p153A2</strain>
    </source>
</reference>
<proteinExistence type="predicted"/>
<name>A0AAW6VEM8_9BACT</name>
<dbReference type="Proteomes" id="UP001237501">
    <property type="component" value="Unassembled WGS sequence"/>
</dbReference>
<keyword evidence="3" id="KW-0067">ATP-binding</keyword>
<dbReference type="SUPFAM" id="SSF52540">
    <property type="entry name" value="P-loop containing nucleoside triphosphate hydrolases"/>
    <property type="match status" value="1"/>
</dbReference>
<dbReference type="InterPro" id="IPR007111">
    <property type="entry name" value="NACHT_NTPase"/>
</dbReference>
<keyword evidence="1" id="KW-0175">Coiled coil</keyword>
<dbReference type="EMBL" id="JAQTJK010000002">
    <property type="protein sequence ID" value="MDK2040781.1"/>
    <property type="molecule type" value="Genomic_DNA"/>
</dbReference>
<dbReference type="Gene3D" id="3.40.50.300">
    <property type="entry name" value="P-loop containing nucleotide triphosphate hydrolases"/>
    <property type="match status" value="1"/>
</dbReference>
<gene>
    <name evidence="3" type="ORF">PT517_03175</name>
</gene>
<comment type="caution">
    <text evidence="3">The sequence shown here is derived from an EMBL/GenBank/DDBJ whole genome shotgun (WGS) entry which is preliminary data.</text>
</comment>
<evidence type="ECO:0000256" key="1">
    <source>
        <dbReference type="SAM" id="Coils"/>
    </source>
</evidence>
<protein>
    <submittedName>
        <fullName evidence="3">ATP-binding protein</fullName>
    </submittedName>
</protein>
<keyword evidence="3" id="KW-0547">Nucleotide-binding</keyword>
<sequence>MYVSTSLTYQLDKIVKSFEVALRSYLSDKISTMFNTEDELKSYLEDLQLKQESSSIVLSGRIENLLKTFVKDYNKIYNLLKDVSNSTIEQDYDDKDVPYVSQLINIIMLFFTELDEMNTLEDYDNVEEFIYKCSLYNRIRNDLSHPASRKILRTESSHVLTFIIRTIKILDDKYFWYSNKNDIEKDIDKYYKEENNKTLKFDNLRNMNVTHQKTICREKELEKLKDLIVGTTEYARVSGSTVVYGYGGVGKTALIVDFIYNIIKEQQSGESINSYDFILFFSSKDERLNTQKTTGEYYIDEMSSDIHKFSDILEQILSNLGMQTIEDLQQSRMNGLIVIDNIENLKEDEKQQIFSFMRKIPREIQFLITSRNEEPCEEKIHLSEFKDYNKGKDFIENYIYTNNFSIELLENDINILLNCTKGNTLLLVQSLISLNEKSTSVLEISNDLNNYESTSFEKVVSFMYKNTFDNAILELEKKGLQAKNIILIATLYDEKIDLYALSNLSNISLNDVREVANSLTSKLIFNKTNEFYTVNEFASRFIFISLMPNDREKDKIEDEIEKYKDNLKTKLNHLEQMKDSNSKIKSIFTDWKPGSYVDTIVIAEVFNMYNKFRDAVFRKDSNKIKELLLEYSKYEYTTKHPYIRFQKARILHIFLDNKYHSVLSEKEVLLEIKRCFEDTLESINTSYSYIKNTESHAAVLFLFGLFSHKNLQDLPQAIRLLENAYNLQSKNNDRKHYLVLNELSILYVKMYYKTEDTYYKNEFNNVYKTIINSTVEKHVFDIEIYIKLNSRNSKLLIK</sequence>
<dbReference type="PROSITE" id="PS50837">
    <property type="entry name" value="NACHT"/>
    <property type="match status" value="1"/>
</dbReference>
<dbReference type="InterPro" id="IPR027417">
    <property type="entry name" value="P-loop_NTPase"/>
</dbReference>